<name>A0A7Y9LPI8_9BURK</name>
<evidence type="ECO:0000313" key="3">
    <source>
        <dbReference type="EMBL" id="NYE86012.1"/>
    </source>
</evidence>
<feature type="transmembrane region" description="Helical" evidence="1">
    <location>
        <begin position="66"/>
        <end position="83"/>
    </location>
</feature>
<proteinExistence type="predicted"/>
<evidence type="ECO:0000256" key="1">
    <source>
        <dbReference type="SAM" id="Phobius"/>
    </source>
</evidence>
<dbReference type="Pfam" id="PF13387">
    <property type="entry name" value="Lnb_N"/>
    <property type="match status" value="1"/>
</dbReference>
<dbReference type="AlphaFoldDB" id="A0A7Y9LPI8"/>
<gene>
    <name evidence="3" type="ORF">FHW18_005331</name>
</gene>
<dbReference type="EMBL" id="JACBYR010000003">
    <property type="protein sequence ID" value="NYE86012.1"/>
    <property type="molecule type" value="Genomic_DNA"/>
</dbReference>
<feature type="domain" description="Lnb N-terminal periplasmic" evidence="2">
    <location>
        <begin position="127"/>
        <end position="283"/>
    </location>
</feature>
<sequence length="343" mass="38661">MSRLRTFLTTCLLALASVTTFLSAAWGAMALWYQVPFPPAVKAALVAAWVLIALTALGLAWRERSWLGFAAYAVAFVLLSIWWNTLTPSNNRQWADDVASMTSGTINGNLVTLQNVRNFDWRTETDYTPRWERRDYDLDRLASVDMILSSWGLPGIAHTLVSFGFDDGRYLTFSVEIRKEKNESFSAIGGFFKEFEMSVVAADERDIIRVRTNVRQEDDHLFRVQVSKDTMRSLFLAYVAEANSLVHTPRFYHTVTANCTTIVYHMMARIVGGLPMDYRLLLSSMLDGYVYDAGALTQGYPLETLRERGRITDRARAADADPDFSIAIRRGIPGADPAVEPRN</sequence>
<evidence type="ECO:0000313" key="4">
    <source>
        <dbReference type="Proteomes" id="UP000542125"/>
    </source>
</evidence>
<reference evidence="3 4" key="1">
    <citation type="submission" date="2020-07" db="EMBL/GenBank/DDBJ databases">
        <title>Genomic Encyclopedia of Type Strains, Phase IV (KMG-V): Genome sequencing to study the core and pangenomes of soil and plant-associated prokaryotes.</title>
        <authorList>
            <person name="Whitman W."/>
        </authorList>
    </citation>
    <scope>NUCLEOTIDE SEQUENCE [LARGE SCALE GENOMIC DNA]</scope>
    <source>
        <strain evidence="3 4">SAS40</strain>
    </source>
</reference>
<keyword evidence="1" id="KW-0812">Transmembrane</keyword>
<accession>A0A7Y9LPI8</accession>
<keyword evidence="1" id="KW-1133">Transmembrane helix</keyword>
<comment type="caution">
    <text evidence="3">The sequence shown here is derived from an EMBL/GenBank/DDBJ whole genome shotgun (WGS) entry which is preliminary data.</text>
</comment>
<keyword evidence="1" id="KW-0472">Membrane</keyword>
<dbReference type="InterPro" id="IPR025178">
    <property type="entry name" value="Lnb_N"/>
</dbReference>
<protein>
    <recommendedName>
        <fullName evidence="2">Lnb N-terminal periplasmic domain-containing protein</fullName>
    </recommendedName>
</protein>
<dbReference type="Proteomes" id="UP000542125">
    <property type="component" value="Unassembled WGS sequence"/>
</dbReference>
<dbReference type="RefSeq" id="WP_179590627.1">
    <property type="nucleotide sequence ID" value="NZ_JACBYR010000003.1"/>
</dbReference>
<feature type="transmembrane region" description="Helical" evidence="1">
    <location>
        <begin position="40"/>
        <end position="59"/>
    </location>
</feature>
<organism evidence="3 4">
    <name type="scientific">Pigmentiphaga litoralis</name>
    <dbReference type="NCBI Taxonomy" id="516702"/>
    <lineage>
        <taxon>Bacteria</taxon>
        <taxon>Pseudomonadati</taxon>
        <taxon>Pseudomonadota</taxon>
        <taxon>Betaproteobacteria</taxon>
        <taxon>Burkholderiales</taxon>
        <taxon>Alcaligenaceae</taxon>
        <taxon>Pigmentiphaga</taxon>
    </lineage>
</organism>
<keyword evidence="4" id="KW-1185">Reference proteome</keyword>
<evidence type="ECO:0000259" key="2">
    <source>
        <dbReference type="Pfam" id="PF13387"/>
    </source>
</evidence>